<organism evidence="1 2">
    <name type="scientific">Paspalum notatum var. saurae</name>
    <dbReference type="NCBI Taxonomy" id="547442"/>
    <lineage>
        <taxon>Eukaryota</taxon>
        <taxon>Viridiplantae</taxon>
        <taxon>Streptophyta</taxon>
        <taxon>Embryophyta</taxon>
        <taxon>Tracheophyta</taxon>
        <taxon>Spermatophyta</taxon>
        <taxon>Magnoliopsida</taxon>
        <taxon>Liliopsida</taxon>
        <taxon>Poales</taxon>
        <taxon>Poaceae</taxon>
        <taxon>PACMAD clade</taxon>
        <taxon>Panicoideae</taxon>
        <taxon>Andropogonodae</taxon>
        <taxon>Paspaleae</taxon>
        <taxon>Paspalinae</taxon>
        <taxon>Paspalum</taxon>
    </lineage>
</organism>
<feature type="non-terminal residue" evidence="1">
    <location>
        <position position="1"/>
    </location>
</feature>
<dbReference type="AlphaFoldDB" id="A0AAQ3TTN6"/>
<evidence type="ECO:0000313" key="1">
    <source>
        <dbReference type="EMBL" id="WVZ79279.1"/>
    </source>
</evidence>
<protein>
    <submittedName>
        <fullName evidence="1">Uncharacterized protein</fullName>
    </submittedName>
</protein>
<reference evidence="1 2" key="1">
    <citation type="submission" date="2024-02" db="EMBL/GenBank/DDBJ databases">
        <title>High-quality chromosome-scale genome assembly of Pensacola bahiagrass (Paspalum notatum Flugge var. saurae).</title>
        <authorList>
            <person name="Vega J.M."/>
            <person name="Podio M."/>
            <person name="Orjuela J."/>
            <person name="Siena L.A."/>
            <person name="Pessino S.C."/>
            <person name="Combes M.C."/>
            <person name="Mariac C."/>
            <person name="Albertini E."/>
            <person name="Pupilli F."/>
            <person name="Ortiz J.P.A."/>
            <person name="Leblanc O."/>
        </authorList>
    </citation>
    <scope>NUCLEOTIDE SEQUENCE [LARGE SCALE GENOMIC DNA]</scope>
    <source>
        <strain evidence="1">R1</strain>
        <tissue evidence="1">Leaf</tissue>
    </source>
</reference>
<dbReference type="EMBL" id="CP144750">
    <property type="protein sequence ID" value="WVZ79279.1"/>
    <property type="molecule type" value="Genomic_DNA"/>
</dbReference>
<sequence length="61" mass="7306">FLIHSFIHPCCLRRSYPLVLFLLHRSLLSPSYIQSLKPWRRRMRQATSCRLLRVEAPLSKL</sequence>
<keyword evidence="2" id="KW-1185">Reference proteome</keyword>
<name>A0AAQ3TTN6_PASNO</name>
<accession>A0AAQ3TTN6</accession>
<evidence type="ECO:0000313" key="2">
    <source>
        <dbReference type="Proteomes" id="UP001341281"/>
    </source>
</evidence>
<proteinExistence type="predicted"/>
<dbReference type="Proteomes" id="UP001341281">
    <property type="component" value="Chromosome 06"/>
</dbReference>
<gene>
    <name evidence="1" type="ORF">U9M48_026880</name>
</gene>